<keyword evidence="1" id="KW-0436">Ligase</keyword>
<keyword evidence="5" id="KW-1185">Reference proteome</keyword>
<keyword evidence="2" id="KW-0547">Nucleotide-binding</keyword>
<reference evidence="4 5" key="1">
    <citation type="submission" date="2017-04" db="EMBL/GenBank/DDBJ databases">
        <authorList>
            <person name="Afonso C.L."/>
            <person name="Miller P.J."/>
            <person name="Scott M.A."/>
            <person name="Spackman E."/>
            <person name="Goraichik I."/>
            <person name="Dimitrov K.M."/>
            <person name="Suarez D.L."/>
            <person name="Swayne D.E."/>
        </authorList>
    </citation>
    <scope>NUCLEOTIDE SEQUENCE [LARGE SCALE GENOMIC DNA]</scope>
    <source>
        <strain evidence="4 5">DSM 11270</strain>
    </source>
</reference>
<dbReference type="InterPro" id="IPR052032">
    <property type="entry name" value="ATP-dep_AA_Ligase"/>
</dbReference>
<sequence>MGVYKITSESDLELAKEDIQKNIRDVQKLYPKDVIDGTRFIIEECIAGEEYAIDAYFDSEGEPVILDILKHDFSSEADVSDRAYYTSKEIIEEYLDKFTKLLITINEKTNLKNFPFHIEVKVNRDRITPIEINPLRFAGWCTTDIAYYAYGVNVYKYYLENQKPDWNKILEGKEGKLYSMIILDRPQHLAVEEIKEFNYDRVLNSFAKPLELRKIDHREYPVFGFVFTETEQENKREIEDILKSDLLEYIELR</sequence>
<evidence type="ECO:0000256" key="2">
    <source>
        <dbReference type="ARBA" id="ARBA00022741"/>
    </source>
</evidence>
<evidence type="ECO:0000256" key="1">
    <source>
        <dbReference type="ARBA" id="ARBA00022598"/>
    </source>
</evidence>
<dbReference type="AlphaFoldDB" id="A0A1W1VEG4"/>
<keyword evidence="3" id="KW-0067">ATP-binding</keyword>
<protein>
    <submittedName>
        <fullName evidence="4">ATP-grasp domain-containing protein</fullName>
    </submittedName>
</protein>
<evidence type="ECO:0000313" key="4">
    <source>
        <dbReference type="EMBL" id="SMB91789.1"/>
    </source>
</evidence>
<dbReference type="STRING" id="656914.SAMN00017405_2246"/>
<dbReference type="Pfam" id="PF13535">
    <property type="entry name" value="ATP-grasp_4"/>
    <property type="match status" value="1"/>
</dbReference>
<evidence type="ECO:0000256" key="3">
    <source>
        <dbReference type="ARBA" id="ARBA00022840"/>
    </source>
</evidence>
<dbReference type="GO" id="GO:0016874">
    <property type="term" value="F:ligase activity"/>
    <property type="evidence" value="ECO:0007669"/>
    <property type="project" value="UniProtKB-KW"/>
</dbReference>
<organism evidence="4 5">
    <name type="scientific">Desulfonispora thiosulfatigenes DSM 11270</name>
    <dbReference type="NCBI Taxonomy" id="656914"/>
    <lineage>
        <taxon>Bacteria</taxon>
        <taxon>Bacillati</taxon>
        <taxon>Bacillota</taxon>
        <taxon>Clostridia</taxon>
        <taxon>Eubacteriales</taxon>
        <taxon>Peptococcaceae</taxon>
        <taxon>Desulfonispora</taxon>
    </lineage>
</organism>
<accession>A0A1W1VEG4</accession>
<dbReference type="EMBL" id="FWWT01000019">
    <property type="protein sequence ID" value="SMB91789.1"/>
    <property type="molecule type" value="Genomic_DNA"/>
</dbReference>
<dbReference type="PANTHER" id="PTHR43585">
    <property type="entry name" value="FUMIPYRROLE BIOSYNTHESIS PROTEIN C"/>
    <property type="match status" value="1"/>
</dbReference>
<dbReference type="Proteomes" id="UP000192731">
    <property type="component" value="Unassembled WGS sequence"/>
</dbReference>
<dbReference type="Gene3D" id="3.30.470.20">
    <property type="entry name" value="ATP-grasp fold, B domain"/>
    <property type="match status" value="1"/>
</dbReference>
<proteinExistence type="predicted"/>
<dbReference type="SUPFAM" id="SSF56059">
    <property type="entry name" value="Glutathione synthetase ATP-binding domain-like"/>
    <property type="match status" value="1"/>
</dbReference>
<dbReference type="GO" id="GO:0005524">
    <property type="term" value="F:ATP binding"/>
    <property type="evidence" value="ECO:0007669"/>
    <property type="project" value="UniProtKB-KW"/>
</dbReference>
<name>A0A1W1VEG4_DESTI</name>
<gene>
    <name evidence="4" type="ORF">SAMN00017405_2246</name>
</gene>
<evidence type="ECO:0000313" key="5">
    <source>
        <dbReference type="Proteomes" id="UP000192731"/>
    </source>
</evidence>
<dbReference type="PANTHER" id="PTHR43585:SF2">
    <property type="entry name" value="ATP-GRASP ENZYME FSQD"/>
    <property type="match status" value="1"/>
</dbReference>